<dbReference type="Proteomes" id="UP000440367">
    <property type="component" value="Unassembled WGS sequence"/>
</dbReference>
<protein>
    <submittedName>
        <fullName evidence="1">Uncharacterized protein</fullName>
    </submittedName>
</protein>
<sequence>MHYVCELKAERLAYVGNRVYAPTRGKKAGKAAAALPAAAAQKYKELQHRRSMGERDNDCPVLQLL</sequence>
<dbReference type="EMBL" id="QXGD01001541">
    <property type="protein sequence ID" value="KAE9203978.1"/>
    <property type="molecule type" value="Genomic_DNA"/>
</dbReference>
<reference evidence="1 2" key="1">
    <citation type="submission" date="2018-08" db="EMBL/GenBank/DDBJ databases">
        <title>Genomic investigation of the strawberry pathogen Phytophthora fragariae indicates pathogenicity is determined by transcriptional variation in three key races.</title>
        <authorList>
            <person name="Adams T.M."/>
            <person name="Armitage A.D."/>
            <person name="Sobczyk M.K."/>
            <person name="Bates H.J."/>
            <person name="Dunwell J.M."/>
            <person name="Nellist C.F."/>
            <person name="Harrison R.J."/>
        </authorList>
    </citation>
    <scope>NUCLEOTIDE SEQUENCE [LARGE SCALE GENOMIC DNA]</scope>
    <source>
        <strain evidence="1 2">BC-1</strain>
    </source>
</reference>
<evidence type="ECO:0000313" key="2">
    <source>
        <dbReference type="Proteomes" id="UP000440367"/>
    </source>
</evidence>
<evidence type="ECO:0000313" key="1">
    <source>
        <dbReference type="EMBL" id="KAE9203978.1"/>
    </source>
</evidence>
<comment type="caution">
    <text evidence="1">The sequence shown here is derived from an EMBL/GenBank/DDBJ whole genome shotgun (WGS) entry which is preliminary data.</text>
</comment>
<organism evidence="1 2">
    <name type="scientific">Phytophthora fragariae</name>
    <dbReference type="NCBI Taxonomy" id="53985"/>
    <lineage>
        <taxon>Eukaryota</taxon>
        <taxon>Sar</taxon>
        <taxon>Stramenopiles</taxon>
        <taxon>Oomycota</taxon>
        <taxon>Peronosporomycetes</taxon>
        <taxon>Peronosporales</taxon>
        <taxon>Peronosporaceae</taxon>
        <taxon>Phytophthora</taxon>
    </lineage>
</organism>
<gene>
    <name evidence="1" type="ORF">PF002_g20777</name>
</gene>
<proteinExistence type="predicted"/>
<dbReference type="AlphaFoldDB" id="A0A6A3XJY5"/>
<name>A0A6A3XJY5_9STRA</name>
<accession>A0A6A3XJY5</accession>